<evidence type="ECO:0000313" key="1">
    <source>
        <dbReference type="EMBL" id="CDW20584.1"/>
    </source>
</evidence>
<proteinExistence type="predicted"/>
<sequence length="50" mass="5529">MGANTRDLGVSHQTVKIAIIKVGGKPPMRLERPFLTPTMKEPHLLCCKTL</sequence>
<dbReference type="EMBL" id="HACA01003223">
    <property type="protein sequence ID" value="CDW20584.1"/>
    <property type="molecule type" value="Transcribed_RNA"/>
</dbReference>
<dbReference type="AlphaFoldDB" id="A0A0K2T3D1"/>
<reference evidence="1" key="1">
    <citation type="submission" date="2014-05" db="EMBL/GenBank/DDBJ databases">
        <authorList>
            <person name="Chronopoulou M."/>
        </authorList>
    </citation>
    <scope>NUCLEOTIDE SEQUENCE</scope>
    <source>
        <tissue evidence="1">Whole organism</tissue>
    </source>
</reference>
<organism evidence="1">
    <name type="scientific">Lepeophtheirus salmonis</name>
    <name type="common">Salmon louse</name>
    <name type="synonym">Caligus salmonis</name>
    <dbReference type="NCBI Taxonomy" id="72036"/>
    <lineage>
        <taxon>Eukaryota</taxon>
        <taxon>Metazoa</taxon>
        <taxon>Ecdysozoa</taxon>
        <taxon>Arthropoda</taxon>
        <taxon>Crustacea</taxon>
        <taxon>Multicrustacea</taxon>
        <taxon>Hexanauplia</taxon>
        <taxon>Copepoda</taxon>
        <taxon>Siphonostomatoida</taxon>
        <taxon>Caligidae</taxon>
        <taxon>Lepeophtheirus</taxon>
    </lineage>
</organism>
<name>A0A0K2T3D1_LEPSM</name>
<protein>
    <submittedName>
        <fullName evidence="1">Uncharacterized protein</fullName>
    </submittedName>
</protein>
<accession>A0A0K2T3D1</accession>